<evidence type="ECO:0008006" key="4">
    <source>
        <dbReference type="Google" id="ProtNLM"/>
    </source>
</evidence>
<dbReference type="Proteomes" id="UP000029858">
    <property type="component" value="Unassembled WGS sequence"/>
</dbReference>
<reference evidence="2 3" key="2">
    <citation type="submission" date="2014-10" db="EMBL/GenBank/DDBJ databases">
        <title>Paracoccus sanguinis sp. nov., isolated from clinical specimens of New York State patients.</title>
        <authorList>
            <person name="Mingle L.A."/>
            <person name="Cole J.A."/>
            <person name="Lapierre P."/>
            <person name="Musser K.A."/>
        </authorList>
    </citation>
    <scope>NUCLEOTIDE SEQUENCE [LARGE SCALE GENOMIC DNA]</scope>
    <source>
        <strain evidence="2 3">5503</strain>
    </source>
</reference>
<comment type="caution">
    <text evidence="2">The sequence shown here is derived from an EMBL/GenBank/DDBJ whole genome shotgun (WGS) entry which is preliminary data.</text>
</comment>
<reference evidence="2 3" key="1">
    <citation type="submission" date="2014-09" db="EMBL/GenBank/DDBJ databases">
        <authorList>
            <person name="McGinnis J.M."/>
            <person name="Wolfgang W.J."/>
        </authorList>
    </citation>
    <scope>NUCLEOTIDE SEQUENCE [LARGE SCALE GENOMIC DNA]</scope>
    <source>
        <strain evidence="2 3">5503</strain>
    </source>
</reference>
<sequence length="143" mass="14764">MQRGVAPGRLTDVMAATGAGRITRAMFRAILTFLAVCALSLAPVATLAQPMRGEGVAVVLCAEAGAVTVVIGPDGQPEPARAPACRHCPDCLPQPQPVAGHFPPPAPERGAEFVRLGRSLPRAQPVPGRAAQPFPARGPPRVI</sequence>
<organism evidence="2 3">
    <name type="scientific">Paracoccus sanguinis</name>
    <dbReference type="NCBI Taxonomy" id="1545044"/>
    <lineage>
        <taxon>Bacteria</taxon>
        <taxon>Pseudomonadati</taxon>
        <taxon>Pseudomonadota</taxon>
        <taxon>Alphaproteobacteria</taxon>
        <taxon>Rhodobacterales</taxon>
        <taxon>Paracoccaceae</taxon>
        <taxon>Paracoccus</taxon>
    </lineage>
</organism>
<evidence type="ECO:0000313" key="2">
    <source>
        <dbReference type="EMBL" id="KGJ22007.1"/>
    </source>
</evidence>
<dbReference type="EMBL" id="JRKQ01000053">
    <property type="protein sequence ID" value="KGJ22007.1"/>
    <property type="molecule type" value="Genomic_DNA"/>
</dbReference>
<proteinExistence type="predicted"/>
<evidence type="ECO:0000256" key="1">
    <source>
        <dbReference type="SAM" id="MobiDB-lite"/>
    </source>
</evidence>
<feature type="region of interest" description="Disordered" evidence="1">
    <location>
        <begin position="122"/>
        <end position="143"/>
    </location>
</feature>
<evidence type="ECO:0000313" key="3">
    <source>
        <dbReference type="Proteomes" id="UP000029858"/>
    </source>
</evidence>
<name>A0A099GHK6_9RHOB</name>
<dbReference type="AlphaFoldDB" id="A0A099GHK6"/>
<accession>A0A099GHK6</accession>
<gene>
    <name evidence="2" type="ORF">IX56_10625</name>
</gene>
<protein>
    <recommendedName>
        <fullName evidence="4">DUF2946 domain-containing protein</fullName>
    </recommendedName>
</protein>